<organism evidence="3 4">
    <name type="scientific">Panagrolaimus superbus</name>
    <dbReference type="NCBI Taxonomy" id="310955"/>
    <lineage>
        <taxon>Eukaryota</taxon>
        <taxon>Metazoa</taxon>
        <taxon>Ecdysozoa</taxon>
        <taxon>Nematoda</taxon>
        <taxon>Chromadorea</taxon>
        <taxon>Rhabditida</taxon>
        <taxon>Tylenchina</taxon>
        <taxon>Panagrolaimomorpha</taxon>
        <taxon>Panagrolaimoidea</taxon>
        <taxon>Panagrolaimidae</taxon>
        <taxon>Panagrolaimus</taxon>
    </lineage>
</organism>
<protein>
    <recommendedName>
        <fullName evidence="1">RNA-directed DNA polymerase</fullName>
        <ecNumber evidence="1">2.7.7.49</ecNumber>
    </recommendedName>
</protein>
<name>A0A914XZ50_9BILA</name>
<dbReference type="GO" id="GO:0003964">
    <property type="term" value="F:RNA-directed DNA polymerase activity"/>
    <property type="evidence" value="ECO:0007669"/>
    <property type="project" value="UniProtKB-EC"/>
</dbReference>
<dbReference type="InterPro" id="IPR041577">
    <property type="entry name" value="RT_RNaseH_2"/>
</dbReference>
<evidence type="ECO:0000256" key="1">
    <source>
        <dbReference type="ARBA" id="ARBA00012493"/>
    </source>
</evidence>
<dbReference type="FunFam" id="3.30.70.270:FF:000020">
    <property type="entry name" value="Transposon Tf2-6 polyprotein-like Protein"/>
    <property type="match status" value="1"/>
</dbReference>
<evidence type="ECO:0000313" key="3">
    <source>
        <dbReference type="Proteomes" id="UP000887577"/>
    </source>
</evidence>
<dbReference type="InterPro" id="IPR043128">
    <property type="entry name" value="Rev_trsase/Diguanyl_cyclase"/>
</dbReference>
<sequence length="444" mass="51611">MPAPENVKQLEAFIGFVNYYGRFVKDFSTLAAPLNDLRKKEAKWIWDGRHQQAFDEIKARLLKGDLLTHYDPSKKLVLATDASEYETDWEFEHEFDTPSLCEKDLHSTANVGEVLPRPMTPLGDSLLLDLYDRGLFEMLASNNYTRFPFYRRVRTTFLTFRQRTFINISEIYLPNWSSIERDRTSEYSIAGQKIFSEKDIIQGKLRFGADHERSEGFAMYKMLKVMFYNSKFVTKDVQKSIEKIKNLEAKDIDDIDEQLQHIEQFSNLFFDVLFSHELISMFSSFTYVLVAMFIRGSAEGDLAPEVLSDIATLYSKNPLKPISADVPKALKRIAKTIVENKHFEEYEKIENSKDAFEFLMKQNDSTGIEASRFMELHGHRGVNELLLQGISWRNDPAQIVKNLKSIIQHQDFDYQEVEEEMTKDDVIDQLKCIRPEGDTVTQKS</sequence>
<dbReference type="InterPro" id="IPR051549">
    <property type="entry name" value="PEP_Utilizing_Enz"/>
</dbReference>
<proteinExistence type="predicted"/>
<reference evidence="4" key="1">
    <citation type="submission" date="2022-11" db="UniProtKB">
        <authorList>
            <consortium name="WormBaseParasite"/>
        </authorList>
    </citation>
    <scope>IDENTIFICATION</scope>
</reference>
<dbReference type="AlphaFoldDB" id="A0A914XZ50"/>
<keyword evidence="3" id="KW-1185">Reference proteome</keyword>
<dbReference type="InterPro" id="IPR043502">
    <property type="entry name" value="DNA/RNA_pol_sf"/>
</dbReference>
<evidence type="ECO:0000313" key="4">
    <source>
        <dbReference type="WBParaSite" id="PSU_v2.g10950.t1"/>
    </source>
</evidence>
<evidence type="ECO:0000259" key="2">
    <source>
        <dbReference type="Pfam" id="PF17919"/>
    </source>
</evidence>
<dbReference type="Pfam" id="PF17919">
    <property type="entry name" value="RT_RNaseH_2"/>
    <property type="match status" value="1"/>
</dbReference>
<dbReference type="EC" id="2.7.7.49" evidence="1"/>
<dbReference type="PANTHER" id="PTHR43615">
    <property type="entry name" value="PHOSPHOENOLPYRUVATE SYNTHASE-RELATED"/>
    <property type="match status" value="1"/>
</dbReference>
<dbReference type="SUPFAM" id="SSF56672">
    <property type="entry name" value="DNA/RNA polymerases"/>
    <property type="match status" value="1"/>
</dbReference>
<dbReference type="Proteomes" id="UP000887577">
    <property type="component" value="Unplaced"/>
</dbReference>
<dbReference type="WBParaSite" id="PSU_v2.g10950.t1">
    <property type="protein sequence ID" value="PSU_v2.g10950.t1"/>
    <property type="gene ID" value="PSU_v2.g10950"/>
</dbReference>
<dbReference type="PANTHER" id="PTHR43615:SF1">
    <property type="entry name" value="PPDK_N DOMAIN-CONTAINING PROTEIN"/>
    <property type="match status" value="1"/>
</dbReference>
<accession>A0A914XZ50</accession>
<dbReference type="Gene3D" id="3.30.70.270">
    <property type="match status" value="1"/>
</dbReference>
<feature type="domain" description="Reverse transcriptase/retrotransposon-derived protein RNase H-like" evidence="2">
    <location>
        <begin position="46"/>
        <end position="85"/>
    </location>
</feature>